<gene>
    <name evidence="6" type="ORF">DW322_03650</name>
</gene>
<evidence type="ECO:0000259" key="5">
    <source>
        <dbReference type="Pfam" id="PF00135"/>
    </source>
</evidence>
<dbReference type="SUPFAM" id="SSF53474">
    <property type="entry name" value="alpha/beta-Hydrolases"/>
    <property type="match status" value="1"/>
</dbReference>
<dbReference type="GO" id="GO:0016787">
    <property type="term" value="F:hydrolase activity"/>
    <property type="evidence" value="ECO:0007669"/>
    <property type="project" value="UniProtKB-KW"/>
</dbReference>
<evidence type="ECO:0000256" key="4">
    <source>
        <dbReference type="SAM" id="MobiDB-lite"/>
    </source>
</evidence>
<reference evidence="6 7" key="1">
    <citation type="submission" date="2018-07" db="EMBL/GenBank/DDBJ databases">
        <title>Genome sequence of Rhodococcus rhodnii ATCC 35071 from Rhodnius prolixus.</title>
        <authorList>
            <person name="Patel V."/>
            <person name="Vogel K.J."/>
        </authorList>
    </citation>
    <scope>NUCLEOTIDE SEQUENCE [LARGE SCALE GENOMIC DNA]</scope>
    <source>
        <strain evidence="6 7">ATCC 35071</strain>
    </source>
</reference>
<dbReference type="InterPro" id="IPR002018">
    <property type="entry name" value="CarbesteraseB"/>
</dbReference>
<feature type="signal peptide" evidence="3">
    <location>
        <begin position="1"/>
        <end position="32"/>
    </location>
</feature>
<proteinExistence type="inferred from homology"/>
<dbReference type="EMBL" id="QRCM01000001">
    <property type="protein sequence ID" value="TXG89484.1"/>
    <property type="molecule type" value="Genomic_DNA"/>
</dbReference>
<dbReference type="InterPro" id="IPR050309">
    <property type="entry name" value="Type-B_Carboxylest/Lipase"/>
</dbReference>
<feature type="chain" id="PRO_5039753968" description="Carboxylic ester hydrolase" evidence="3">
    <location>
        <begin position="33"/>
        <end position="549"/>
    </location>
</feature>
<dbReference type="InterPro" id="IPR029058">
    <property type="entry name" value="AB_hydrolase_fold"/>
</dbReference>
<protein>
    <recommendedName>
        <fullName evidence="3">Carboxylic ester hydrolase</fullName>
        <ecNumber evidence="3">3.1.1.-</ecNumber>
    </recommendedName>
</protein>
<feature type="region of interest" description="Disordered" evidence="4">
    <location>
        <begin position="35"/>
        <end position="58"/>
    </location>
</feature>
<dbReference type="RefSeq" id="WP_010838058.1">
    <property type="nucleotide sequence ID" value="NZ_QRCM01000001.1"/>
</dbReference>
<sequence>MGTGREPRVRVARRFGAGAFAALLAAVLVATACSSPPDDAATADSGATDVATTGGRLHGIRDDTTTRFLGVPYARPPVGEARWTLPDAVDSPDADVDATRPGHPCPQSMPVPGGAPEPAEDCLTVNVTVPRQPRSPGPLPVMVWWHGGGYTSGAGSAYDARRLAEQGDVVVVSVNYRLGALGYLGVPGLEGGGNFGFADQIESLRWVHANAEAFGGDPGNVTVFGESAGAMSACALTTSPVADGLIDKAILASGSCMLRWPDGGLYPGVPALGPYASRDDNEQASLAAAQQLGCTGDDVIDCMRALPTESLLTVGDSFTNQLAYGTDLLPDDPAAVLRDGRRSAVPVITGGNHDEHRSFVGGLLAATPDAVTPENYADLVATAFGERTSAVLDLYPLERFPSAGIAWATVVTDSAWSCPTLAGARSMSRTAPTYLYEFADETAPNVNGITTIPQGAAHATDLPYYFDLGGESLLTTDRRREIGDQIIRYWTSFAHDAAPRVDGLPDPGPVDADTRRALRFATDETGEADVAADHRCDFWLGDEPAPQGR</sequence>
<dbReference type="EC" id="3.1.1.-" evidence="3"/>
<dbReference type="Gene3D" id="3.40.50.1820">
    <property type="entry name" value="alpha/beta hydrolase"/>
    <property type="match status" value="1"/>
</dbReference>
<name>A0A6P2C9P6_9NOCA</name>
<dbReference type="AlphaFoldDB" id="A0A6P2C9P6"/>
<comment type="caution">
    <text evidence="6">The sequence shown here is derived from an EMBL/GenBank/DDBJ whole genome shotgun (WGS) entry which is preliminary data.</text>
</comment>
<dbReference type="PROSITE" id="PS00122">
    <property type="entry name" value="CARBOXYLESTERASE_B_1"/>
    <property type="match status" value="1"/>
</dbReference>
<feature type="compositionally biased region" description="Low complexity" evidence="4">
    <location>
        <begin position="38"/>
        <end position="55"/>
    </location>
</feature>
<comment type="similarity">
    <text evidence="1 3">Belongs to the type-B carboxylesterase/lipase family.</text>
</comment>
<dbReference type="Pfam" id="PF00135">
    <property type="entry name" value="COesterase"/>
    <property type="match status" value="1"/>
</dbReference>
<keyword evidence="2 3" id="KW-0378">Hydrolase</keyword>
<dbReference type="PROSITE" id="PS51257">
    <property type="entry name" value="PROKAR_LIPOPROTEIN"/>
    <property type="match status" value="1"/>
</dbReference>
<keyword evidence="3" id="KW-0732">Signal</keyword>
<dbReference type="PANTHER" id="PTHR11559">
    <property type="entry name" value="CARBOXYLESTERASE"/>
    <property type="match status" value="1"/>
</dbReference>
<feature type="domain" description="Carboxylesterase type B" evidence="5">
    <location>
        <begin position="49"/>
        <end position="539"/>
    </location>
</feature>
<evidence type="ECO:0000256" key="3">
    <source>
        <dbReference type="RuleBase" id="RU361235"/>
    </source>
</evidence>
<accession>A0A6P2C9P6</accession>
<dbReference type="Proteomes" id="UP000471120">
    <property type="component" value="Unassembled WGS sequence"/>
</dbReference>
<evidence type="ECO:0000313" key="7">
    <source>
        <dbReference type="Proteomes" id="UP000471120"/>
    </source>
</evidence>
<organism evidence="6 7">
    <name type="scientific">Rhodococcus rhodnii</name>
    <dbReference type="NCBI Taxonomy" id="38312"/>
    <lineage>
        <taxon>Bacteria</taxon>
        <taxon>Bacillati</taxon>
        <taxon>Actinomycetota</taxon>
        <taxon>Actinomycetes</taxon>
        <taxon>Mycobacteriales</taxon>
        <taxon>Nocardiaceae</taxon>
        <taxon>Rhodococcus</taxon>
    </lineage>
</organism>
<evidence type="ECO:0000256" key="2">
    <source>
        <dbReference type="ARBA" id="ARBA00022801"/>
    </source>
</evidence>
<dbReference type="InterPro" id="IPR019826">
    <property type="entry name" value="Carboxylesterase_B_AS"/>
</dbReference>
<evidence type="ECO:0000256" key="1">
    <source>
        <dbReference type="ARBA" id="ARBA00005964"/>
    </source>
</evidence>
<evidence type="ECO:0000313" key="6">
    <source>
        <dbReference type="EMBL" id="TXG89484.1"/>
    </source>
</evidence>